<name>A0A0B4XF60_9HYPH</name>
<dbReference type="AlphaFoldDB" id="A0A0B4XF60"/>
<accession>A0A0B4XF60</accession>
<dbReference type="SUPFAM" id="SSF51735">
    <property type="entry name" value="NAD(P)-binding Rossmann-fold domains"/>
    <property type="match status" value="1"/>
</dbReference>
<dbReference type="Pfam" id="PF02826">
    <property type="entry name" value="2-Hacid_dh_C"/>
    <property type="match status" value="1"/>
</dbReference>
<dbReference type="GO" id="GO:0016618">
    <property type="term" value="F:hydroxypyruvate reductase [NAD(P)H] activity"/>
    <property type="evidence" value="ECO:0007669"/>
    <property type="project" value="TreeGrafter"/>
</dbReference>
<evidence type="ECO:0000256" key="2">
    <source>
        <dbReference type="ARBA" id="ARBA00023027"/>
    </source>
</evidence>
<dbReference type="GO" id="GO:0051287">
    <property type="term" value="F:NAD binding"/>
    <property type="evidence" value="ECO:0007669"/>
    <property type="project" value="InterPro"/>
</dbReference>
<gene>
    <name evidence="4" type="ORF">RGR602_PC01358</name>
</gene>
<evidence type="ECO:0000256" key="1">
    <source>
        <dbReference type="ARBA" id="ARBA00023002"/>
    </source>
</evidence>
<organism evidence="4 5">
    <name type="scientific">Rhizobium gallicum bv. gallicum R602sp</name>
    <dbReference type="NCBI Taxonomy" id="1041138"/>
    <lineage>
        <taxon>Bacteria</taxon>
        <taxon>Pseudomonadati</taxon>
        <taxon>Pseudomonadota</taxon>
        <taxon>Alphaproteobacteria</taxon>
        <taxon>Hyphomicrobiales</taxon>
        <taxon>Rhizobiaceae</taxon>
        <taxon>Rhizobium/Agrobacterium group</taxon>
        <taxon>Rhizobium</taxon>
    </lineage>
</organism>
<dbReference type="KEGG" id="rga:RGR602_PC01358"/>
<dbReference type="InterPro" id="IPR036291">
    <property type="entry name" value="NAD(P)-bd_dom_sf"/>
</dbReference>
<dbReference type="GO" id="GO:0005829">
    <property type="term" value="C:cytosol"/>
    <property type="evidence" value="ECO:0007669"/>
    <property type="project" value="TreeGrafter"/>
</dbReference>
<dbReference type="Gene3D" id="3.40.50.720">
    <property type="entry name" value="NAD(P)-binding Rossmann-like Domain"/>
    <property type="match status" value="2"/>
</dbReference>
<keyword evidence="1" id="KW-0560">Oxidoreductase</keyword>
<geneLocation type="plasmid" evidence="4 5">
    <name>pRgalR602c</name>
</geneLocation>
<keyword evidence="4" id="KW-0614">Plasmid</keyword>
<dbReference type="InterPro" id="IPR050223">
    <property type="entry name" value="D-isomer_2-hydroxyacid_DH"/>
</dbReference>
<dbReference type="GO" id="GO:0030267">
    <property type="term" value="F:glyoxylate reductase (NADPH) activity"/>
    <property type="evidence" value="ECO:0007669"/>
    <property type="project" value="TreeGrafter"/>
</dbReference>
<dbReference type="PANTHER" id="PTHR10996">
    <property type="entry name" value="2-HYDROXYACID DEHYDROGENASE-RELATED"/>
    <property type="match status" value="1"/>
</dbReference>
<dbReference type="Proteomes" id="UP000031368">
    <property type="component" value="Plasmid pRgalR602c"/>
</dbReference>
<reference evidence="4 5" key="1">
    <citation type="submission" date="2013-11" db="EMBL/GenBank/DDBJ databases">
        <title>Complete genome sequence of Rhizobium gallicum bv. gallicum R602.</title>
        <authorList>
            <person name="Bustos P."/>
            <person name="Santamaria R.I."/>
            <person name="Lozano L."/>
            <person name="Acosta J.L."/>
            <person name="Ormeno-Orrillo E."/>
            <person name="Rogel M.A."/>
            <person name="Romero D."/>
            <person name="Cevallos M.A."/>
            <person name="Martinez-Romero E."/>
            <person name="Gonzalez V."/>
        </authorList>
    </citation>
    <scope>NUCLEOTIDE SEQUENCE [LARGE SCALE GENOMIC DNA]</scope>
    <source>
        <strain evidence="4 5">R602</strain>
        <plasmid evidence="4 5">pRgalR602c</plasmid>
    </source>
</reference>
<dbReference type="RefSeq" id="WP_040115612.1">
    <property type="nucleotide sequence ID" value="NZ_CP006880.1"/>
</dbReference>
<sequence>MTYDERPLAISAPEPRTLDLIFTDEARKLLHAKYQIIEADPENIAGLGDGVLAMARYIIGQPPLSAGTVARMPELRCVLNVESNLINNMPYEILFQRGIHVVTTGQVFAEPVAEIGLGFALSLARDIIDQDLAFRRGRELWGGEGNASSRLIAGSEIGIIGFGDLGKALRRVLCGFRATIRVFDPWLPRSILEEHGVEAASLREVLTESDFVFVVAAVTSENKQFLNAEAFASMRPGSAFILLSRADVVDFDALMAAVASGHIVAASDVYPEEPLPLDHPVRSLKGFIRSAHRAGALDSAFKKMGDMVLEDMDLMDRGLPPMRCKRAERETVSRMRSKGVKIN</sequence>
<feature type="domain" description="D-isomer specific 2-hydroxyacid dehydrogenase NAD-binding" evidence="3">
    <location>
        <begin position="118"/>
        <end position="294"/>
    </location>
</feature>
<evidence type="ECO:0000313" key="4">
    <source>
        <dbReference type="EMBL" id="AJD45385.1"/>
    </source>
</evidence>
<dbReference type="PANTHER" id="PTHR10996:SF178">
    <property type="entry name" value="2-HYDROXYACID DEHYDROGENASE YGL185C-RELATED"/>
    <property type="match status" value="1"/>
</dbReference>
<dbReference type="SUPFAM" id="SSF52283">
    <property type="entry name" value="Formate/glycerate dehydrogenase catalytic domain-like"/>
    <property type="match status" value="1"/>
</dbReference>
<dbReference type="EMBL" id="CP006880">
    <property type="protein sequence ID" value="AJD45385.1"/>
    <property type="molecule type" value="Genomic_DNA"/>
</dbReference>
<evidence type="ECO:0000259" key="3">
    <source>
        <dbReference type="Pfam" id="PF02826"/>
    </source>
</evidence>
<evidence type="ECO:0000313" key="5">
    <source>
        <dbReference type="Proteomes" id="UP000031368"/>
    </source>
</evidence>
<proteinExistence type="predicted"/>
<dbReference type="CDD" id="cd12167">
    <property type="entry name" value="2-Hacid_dh_8"/>
    <property type="match status" value="1"/>
</dbReference>
<keyword evidence="2" id="KW-0520">NAD</keyword>
<protein>
    <submittedName>
        <fullName evidence="4">D-2-hydroxyacid dehydrogenase protein</fullName>
    </submittedName>
</protein>
<dbReference type="HOGENOM" id="CLU_019796_1_3_5"/>
<dbReference type="InterPro" id="IPR006140">
    <property type="entry name" value="D-isomer_DH_NAD-bd"/>
</dbReference>
<keyword evidence="5" id="KW-1185">Reference proteome</keyword>